<dbReference type="AlphaFoldDB" id="A0A7C2TJT9"/>
<evidence type="ECO:0000313" key="3">
    <source>
        <dbReference type="EMBL" id="HET98085.1"/>
    </source>
</evidence>
<accession>A0A7C2TJT9</accession>
<dbReference type="GO" id="GO:0003824">
    <property type="term" value="F:catalytic activity"/>
    <property type="evidence" value="ECO:0007669"/>
    <property type="project" value="InterPro"/>
</dbReference>
<dbReference type="Pfam" id="PF19864">
    <property type="entry name" value="Radical_SAM_N2"/>
    <property type="match status" value="1"/>
</dbReference>
<dbReference type="PROSITE" id="PS51918">
    <property type="entry name" value="RADICAL_SAM"/>
    <property type="match status" value="1"/>
</dbReference>
<dbReference type="SMART" id="SM00729">
    <property type="entry name" value="Elp3"/>
    <property type="match status" value="1"/>
</dbReference>
<sequence>MAKRQRVRRRPALPTAGSGRRGRGDQKLPGGILAGERGTWRKKWTDRLPVALIFPNTYAVAASNLGWQLVYDLLNEHPAVVAERFVLPVVGARPLSLESGRPLTDFALVCYSLSFEGDSLTLLELLAAGGLTLEAAARDDDHPLVIGGGVGVWLNPEPLAPATDLFILGEAEVALPPVLQFLVAQWPRLGRRLLPRLAADFSACYVPALYHPSYDEQGRLLAMTVQSDAPARVVPALLREPAAGETAMVAGYSRILSPRAEFSDLFLVELGRGCSRNCRFCAAGFIYRPPRLWSPEAIRAALDHCPPAIRRIGLLGMEMAAPETLAAISALIAERGKSLSFSSLRADALTPALLELLAASRIKTAVLAPDGASERLRRIINKGLSEEAVLQAGEKLAAIGVTTLKLYCMLGLPGEEDGDLLELVGMIRRLKRGLLALGRRRGRLTEIQLSVSSFVPKPWTPFQYHPFAGVAELVRRLKLLQGELAGEANVRISAEAPDKAYFQAVVARGDRRLGLALIAMAAGEKRGNWRRQLTGLGVDPSWYASRPRADGEIFPWEIVDPGITARFLAAEYRRALAGKSGQPCRVGACKVCGVCDG</sequence>
<dbReference type="EMBL" id="DSDS01000119">
    <property type="protein sequence ID" value="HET98085.1"/>
    <property type="molecule type" value="Genomic_DNA"/>
</dbReference>
<proteinExistence type="predicted"/>
<feature type="domain" description="Radical SAM core" evidence="2">
    <location>
        <begin position="260"/>
        <end position="487"/>
    </location>
</feature>
<dbReference type="SUPFAM" id="SSF102114">
    <property type="entry name" value="Radical SAM enzymes"/>
    <property type="match status" value="1"/>
</dbReference>
<feature type="region of interest" description="Disordered" evidence="1">
    <location>
        <begin position="1"/>
        <end position="32"/>
    </location>
</feature>
<dbReference type="GO" id="GO:0051536">
    <property type="term" value="F:iron-sulfur cluster binding"/>
    <property type="evidence" value="ECO:0007669"/>
    <property type="project" value="InterPro"/>
</dbReference>
<gene>
    <name evidence="3" type="ORF">ENN98_05245</name>
</gene>
<reference evidence="3" key="1">
    <citation type="journal article" date="2020" name="mSystems">
        <title>Genome- and Community-Level Interaction Insights into Carbon Utilization and Element Cycling Functions of Hydrothermarchaeota in Hydrothermal Sediment.</title>
        <authorList>
            <person name="Zhou Z."/>
            <person name="Liu Y."/>
            <person name="Xu W."/>
            <person name="Pan J."/>
            <person name="Luo Z.H."/>
            <person name="Li M."/>
        </authorList>
    </citation>
    <scope>NUCLEOTIDE SEQUENCE [LARGE SCALE GENOMIC DNA]</scope>
    <source>
        <strain evidence="3">SpSt-1224</strain>
    </source>
</reference>
<dbReference type="Proteomes" id="UP000885986">
    <property type="component" value="Unassembled WGS sequence"/>
</dbReference>
<evidence type="ECO:0000256" key="1">
    <source>
        <dbReference type="SAM" id="MobiDB-lite"/>
    </source>
</evidence>
<dbReference type="PANTHER" id="PTHR42731:SF5">
    <property type="entry name" value="RADICAL SAM DOMAIN PROTEIN"/>
    <property type="match status" value="1"/>
</dbReference>
<dbReference type="Pfam" id="PF04055">
    <property type="entry name" value="Radical_SAM"/>
    <property type="match status" value="1"/>
</dbReference>
<protein>
    <submittedName>
        <fullName evidence="3">Radical SAM protein</fullName>
    </submittedName>
</protein>
<dbReference type="CDD" id="cd01335">
    <property type="entry name" value="Radical_SAM"/>
    <property type="match status" value="1"/>
</dbReference>
<dbReference type="InterPro" id="IPR058240">
    <property type="entry name" value="rSAM_sf"/>
</dbReference>
<dbReference type="InterPro" id="IPR006638">
    <property type="entry name" value="Elp3/MiaA/NifB-like_rSAM"/>
</dbReference>
<dbReference type="SFLD" id="SFLDG01082">
    <property type="entry name" value="B12-binding_domain_containing"/>
    <property type="match status" value="1"/>
</dbReference>
<name>A0A7C2TJT9_9BACT</name>
<dbReference type="InterPro" id="IPR023404">
    <property type="entry name" value="rSAM_horseshoe"/>
</dbReference>
<comment type="caution">
    <text evidence="3">The sequence shown here is derived from an EMBL/GenBank/DDBJ whole genome shotgun (WGS) entry which is preliminary data.</text>
</comment>
<dbReference type="InterPro" id="IPR007197">
    <property type="entry name" value="rSAM"/>
</dbReference>
<organism evidence="3">
    <name type="scientific">Desulfurivibrio alkaliphilus</name>
    <dbReference type="NCBI Taxonomy" id="427923"/>
    <lineage>
        <taxon>Bacteria</taxon>
        <taxon>Pseudomonadati</taxon>
        <taxon>Thermodesulfobacteriota</taxon>
        <taxon>Desulfobulbia</taxon>
        <taxon>Desulfobulbales</taxon>
        <taxon>Desulfobulbaceae</taxon>
        <taxon>Desulfurivibrio</taxon>
    </lineage>
</organism>
<dbReference type="PANTHER" id="PTHR42731">
    <property type="entry name" value="SLL1084 PROTEIN"/>
    <property type="match status" value="1"/>
</dbReference>
<evidence type="ECO:0000259" key="2">
    <source>
        <dbReference type="PROSITE" id="PS51918"/>
    </source>
</evidence>
<feature type="compositionally biased region" description="Basic residues" evidence="1">
    <location>
        <begin position="1"/>
        <end position="11"/>
    </location>
</feature>
<dbReference type="InterPro" id="IPR045784">
    <property type="entry name" value="Radical_SAM_N2"/>
</dbReference>
<dbReference type="SFLD" id="SFLDS00029">
    <property type="entry name" value="Radical_SAM"/>
    <property type="match status" value="1"/>
</dbReference>
<dbReference type="Gene3D" id="3.80.30.20">
    <property type="entry name" value="tm_1862 like domain"/>
    <property type="match status" value="1"/>
</dbReference>